<accession>A0A0L0FIX8</accession>
<name>A0A0L0FIX8_9EUKA</name>
<dbReference type="RefSeq" id="XP_014150639.1">
    <property type="nucleotide sequence ID" value="XM_014295164.1"/>
</dbReference>
<keyword evidence="3" id="KW-1185">Reference proteome</keyword>
<reference evidence="2 3" key="1">
    <citation type="submission" date="2011-02" db="EMBL/GenBank/DDBJ databases">
        <title>The Genome Sequence of Sphaeroforma arctica JP610.</title>
        <authorList>
            <consortium name="The Broad Institute Genome Sequencing Platform"/>
            <person name="Russ C."/>
            <person name="Cuomo C."/>
            <person name="Young S.K."/>
            <person name="Zeng Q."/>
            <person name="Gargeya S."/>
            <person name="Alvarado L."/>
            <person name="Berlin A."/>
            <person name="Chapman S.B."/>
            <person name="Chen Z."/>
            <person name="Freedman E."/>
            <person name="Gellesch M."/>
            <person name="Goldberg J."/>
            <person name="Griggs A."/>
            <person name="Gujja S."/>
            <person name="Heilman E."/>
            <person name="Heiman D."/>
            <person name="Howarth C."/>
            <person name="Mehta T."/>
            <person name="Neiman D."/>
            <person name="Pearson M."/>
            <person name="Roberts A."/>
            <person name="Saif S."/>
            <person name="Shea T."/>
            <person name="Shenoy N."/>
            <person name="Sisk P."/>
            <person name="Stolte C."/>
            <person name="Sykes S."/>
            <person name="White J."/>
            <person name="Yandava C."/>
            <person name="Burger G."/>
            <person name="Gray M.W."/>
            <person name="Holland P.W.H."/>
            <person name="King N."/>
            <person name="Lang F.B.F."/>
            <person name="Roger A.J."/>
            <person name="Ruiz-Trillo I."/>
            <person name="Haas B."/>
            <person name="Nusbaum C."/>
            <person name="Birren B."/>
        </authorList>
    </citation>
    <scope>NUCLEOTIDE SEQUENCE [LARGE SCALE GENOMIC DNA]</scope>
    <source>
        <strain evidence="2 3">JP610</strain>
    </source>
</reference>
<dbReference type="EMBL" id="KQ242981">
    <property type="protein sequence ID" value="KNC76737.1"/>
    <property type="molecule type" value="Genomic_DNA"/>
</dbReference>
<dbReference type="Proteomes" id="UP000054560">
    <property type="component" value="Unassembled WGS sequence"/>
</dbReference>
<evidence type="ECO:0000256" key="1">
    <source>
        <dbReference type="SAM" id="Phobius"/>
    </source>
</evidence>
<keyword evidence="1" id="KW-0812">Transmembrane</keyword>
<dbReference type="GeneID" id="25911283"/>
<evidence type="ECO:0000313" key="3">
    <source>
        <dbReference type="Proteomes" id="UP000054560"/>
    </source>
</evidence>
<feature type="transmembrane region" description="Helical" evidence="1">
    <location>
        <begin position="33"/>
        <end position="57"/>
    </location>
</feature>
<dbReference type="AlphaFoldDB" id="A0A0L0FIX8"/>
<protein>
    <submittedName>
        <fullName evidence="2">Uncharacterized protein</fullName>
    </submittedName>
</protein>
<keyword evidence="1" id="KW-1133">Transmembrane helix</keyword>
<evidence type="ECO:0000313" key="2">
    <source>
        <dbReference type="EMBL" id="KNC76737.1"/>
    </source>
</evidence>
<sequence>MVLSILIVVVYSDLLYNYLHQSKTNGNGFYKSFAYFVIVYMYLVAYSEHFVVIAFLAMEGISLRTELSPTNTLHFDDNCIGNYVSRGGSLVILSLSTLMSTQSIVLSKRKDMLNMILPACAEFIANSEERGACSESIANIEESGQMSEDISSSTKCRTPQRRVACRHQPINAIVLKWFQL</sequence>
<organism evidence="2 3">
    <name type="scientific">Sphaeroforma arctica JP610</name>
    <dbReference type="NCBI Taxonomy" id="667725"/>
    <lineage>
        <taxon>Eukaryota</taxon>
        <taxon>Ichthyosporea</taxon>
        <taxon>Ichthyophonida</taxon>
        <taxon>Sphaeroforma</taxon>
    </lineage>
</organism>
<gene>
    <name evidence="2" type="ORF">SARC_10779</name>
</gene>
<keyword evidence="1" id="KW-0472">Membrane</keyword>
<proteinExistence type="predicted"/>